<dbReference type="RefSeq" id="WP_073010042.1">
    <property type="nucleotide sequence ID" value="NZ_FQZO01000007.1"/>
</dbReference>
<name>A0A1M6LHH1_9CLOT</name>
<evidence type="ECO:0000259" key="3">
    <source>
        <dbReference type="SMART" id="SM00331"/>
    </source>
</evidence>
<dbReference type="InterPro" id="IPR014221">
    <property type="entry name" value="SpoII_E"/>
</dbReference>
<keyword evidence="1" id="KW-0378">Hydrolase</keyword>
<dbReference type="SUPFAM" id="SSF81606">
    <property type="entry name" value="PP2C-like"/>
    <property type="match status" value="1"/>
</dbReference>
<keyword evidence="2" id="KW-0812">Transmembrane</keyword>
<accession>A0A1M6LHH1</accession>
<gene>
    <name evidence="4" type="ORF">SAMN05444401_3637</name>
</gene>
<dbReference type="InterPro" id="IPR052016">
    <property type="entry name" value="Bact_Sigma-Reg"/>
</dbReference>
<dbReference type="InterPro" id="IPR036457">
    <property type="entry name" value="PPM-type-like_dom_sf"/>
</dbReference>
<keyword evidence="2" id="KW-0472">Membrane</keyword>
<dbReference type="PANTHER" id="PTHR43156:SF2">
    <property type="entry name" value="STAGE II SPORULATION PROTEIN E"/>
    <property type="match status" value="1"/>
</dbReference>
<dbReference type="Pfam" id="PF07228">
    <property type="entry name" value="SpoIIE"/>
    <property type="match status" value="1"/>
</dbReference>
<dbReference type="InterPro" id="IPR001932">
    <property type="entry name" value="PPM-type_phosphatase-like_dom"/>
</dbReference>
<feature type="transmembrane region" description="Helical" evidence="2">
    <location>
        <begin position="117"/>
        <end position="135"/>
    </location>
</feature>
<evidence type="ECO:0000313" key="4">
    <source>
        <dbReference type="EMBL" id="SHJ70555.1"/>
    </source>
</evidence>
<proteinExistence type="predicted"/>
<feature type="transmembrane region" description="Helical" evidence="2">
    <location>
        <begin position="141"/>
        <end position="161"/>
    </location>
</feature>
<evidence type="ECO:0000256" key="1">
    <source>
        <dbReference type="ARBA" id="ARBA00022801"/>
    </source>
</evidence>
<sequence length="792" mass="88236">MQYGIELGTYKRARNKEKEQRIERSTAPYRIIGYMLFSLLISRVMLINSSAPFGLAFLCAIVMCKDIKHSFFAGVGALIGYITLINSIEGLSIYLLLVISITGCSYIMKNISRNKRFILLISIILFENILFNLLVNHYSLVVNLTQSLIQTVIILPIYFIFKYAVSCFEEINTKHLFNNEEIISMAILISIAVSGLWGLAVFDISIRNIIALTVVVMMAYVNGSSIGAAAGVAAGVIIGISSNNMNIYVSVYGVCGLIAGLFRETGKYLTCLAYMILFVILKLYSNLGNDFKIIEGIITSVLFLIIPQRIYSAISFEIDWEKKQNLMNESHLAKVKEVLTDRLKSFNDILYSMSNILNGFMDNEKLLMKGKSSGIIENLADRVCSSCDMRNICWKRELHYTYSAFSELIENFHDKSYVIPQEINKKCIKRTALTKEAENIVNNHIIDEMWRSRLVEGRKMLSSQITGMSDTLSEIVKDFNSEVVFNHDIEKLLIKTLSKAQVKYSDIFCYCDKKGRLNIKITMEACSGGQPCVKQLLPIINEAVNKTMCISGEGCLINAETNKCSVVFEETPKFHVATYAATACKTGESYIGDSYSFGRMRDGNHITIISDGMGSGAEAGKDSKAAVELIEKFEEAGFNSITAINTVNSIISMRFDEEEKFSTLDLNSIDLYSGDSVFMKVGAAASFIKRGNKLEIINSKTLPIGVLDKPDVDIIEKKLKNGDIVISISDGILDVNSKSAVSNDWICSFLKETKCANPKELVVEILDKAKELSGGKPKDDMTILVSKVYGIY</sequence>
<dbReference type="Gene3D" id="3.60.40.10">
    <property type="entry name" value="PPM-type phosphatase domain"/>
    <property type="match status" value="1"/>
</dbReference>
<dbReference type="Pfam" id="PF19732">
    <property type="entry name" value="SpoIIE_N"/>
    <property type="match status" value="1"/>
</dbReference>
<dbReference type="Proteomes" id="UP000184080">
    <property type="component" value="Unassembled WGS sequence"/>
</dbReference>
<dbReference type="AlphaFoldDB" id="A0A1M6LHH1"/>
<protein>
    <submittedName>
        <fullName evidence="4">Stage II sporulation protein E</fullName>
    </submittedName>
</protein>
<keyword evidence="5" id="KW-1185">Reference proteome</keyword>
<dbReference type="SMART" id="SM00331">
    <property type="entry name" value="PP2C_SIG"/>
    <property type="match status" value="1"/>
</dbReference>
<evidence type="ECO:0000256" key="2">
    <source>
        <dbReference type="SAM" id="Phobius"/>
    </source>
</evidence>
<feature type="transmembrane region" description="Helical" evidence="2">
    <location>
        <begin position="208"/>
        <end position="238"/>
    </location>
</feature>
<keyword evidence="2" id="KW-1133">Transmembrane helix</keyword>
<feature type="transmembrane region" description="Helical" evidence="2">
    <location>
        <begin position="182"/>
        <end position="202"/>
    </location>
</feature>
<dbReference type="InterPro" id="IPR045768">
    <property type="entry name" value="SpoIIE_N"/>
</dbReference>
<feature type="transmembrane region" description="Helical" evidence="2">
    <location>
        <begin position="245"/>
        <end position="262"/>
    </location>
</feature>
<reference evidence="4 5" key="1">
    <citation type="submission" date="2016-11" db="EMBL/GenBank/DDBJ databases">
        <authorList>
            <person name="Jaros S."/>
            <person name="Januszkiewicz K."/>
            <person name="Wedrychowicz H."/>
        </authorList>
    </citation>
    <scope>NUCLEOTIDE SEQUENCE [LARGE SCALE GENOMIC DNA]</scope>
    <source>
        <strain evidence="4 5">DSM 21864</strain>
    </source>
</reference>
<feature type="domain" description="PPM-type phosphatase" evidence="3">
    <location>
        <begin position="568"/>
        <end position="788"/>
    </location>
</feature>
<dbReference type="OrthoDB" id="9763774at2"/>
<dbReference type="STRING" id="1121298.SAMN05444401_3637"/>
<dbReference type="NCBIfam" id="TIGR02865">
    <property type="entry name" value="spore_II_E"/>
    <property type="match status" value="1"/>
</dbReference>
<dbReference type="EMBL" id="FQZO01000007">
    <property type="protein sequence ID" value="SHJ70555.1"/>
    <property type="molecule type" value="Genomic_DNA"/>
</dbReference>
<dbReference type="GO" id="GO:0004722">
    <property type="term" value="F:protein serine/threonine phosphatase activity"/>
    <property type="evidence" value="ECO:0007669"/>
    <property type="project" value="InterPro"/>
</dbReference>
<dbReference type="PANTHER" id="PTHR43156">
    <property type="entry name" value="STAGE II SPORULATION PROTEIN E-RELATED"/>
    <property type="match status" value="1"/>
</dbReference>
<evidence type="ECO:0000313" key="5">
    <source>
        <dbReference type="Proteomes" id="UP000184080"/>
    </source>
</evidence>
<feature type="transmembrane region" description="Helical" evidence="2">
    <location>
        <begin position="31"/>
        <end position="62"/>
    </location>
</feature>
<organism evidence="4 5">
    <name type="scientific">Clostridium amylolyticum</name>
    <dbReference type="NCBI Taxonomy" id="1121298"/>
    <lineage>
        <taxon>Bacteria</taxon>
        <taxon>Bacillati</taxon>
        <taxon>Bacillota</taxon>
        <taxon>Clostridia</taxon>
        <taxon>Eubacteriales</taxon>
        <taxon>Clostridiaceae</taxon>
        <taxon>Clostridium</taxon>
    </lineage>
</organism>